<keyword evidence="3 6" id="KW-0732">Signal</keyword>
<sequence>MKLLAVVMYATFAFCNYSSASADHNVSKKHSRPNVHDTSECWFDGQRLDHFTYTKRDERWRQRYLLHQDYWTRGGPIFFYVGNEANVEVYANYTGFMWESAKDFGALLVFAEHRYYGKSQPFGKDSLGKDPSFLSIEQALADYAALIYHLKEKLKAEGSPVIAFGGSYGGMLAAWLRAKYPNAVQGSIAASAPVRAFASRLNPSFNPSAFWEVVTYDASPAAGAAPACIQNTWTFFQSVMASREDAAWRAMVSDAFGTCRPLQGSAEVEDLAYWVQGAFDSFAMGNYPYPSSYMGGALPAWPMRAACERLASPRLSSYQLLQAMAEVAGLLYNSSGNVGCYNVTSLVGPAGPGATWEFQWCAQRAAQELPYFPATGRSDMFWYQGEYDEKRIQADCRKRFGISGDADWSVISLGGMDFSAASNIVFSNGEYDPWKIGGVREDISRTIIALEIKEGAHHLDLMWAEEDDPHSVRDAREIERQHIRRWLKEAFASLPQSRNAEVENA</sequence>
<dbReference type="InterPro" id="IPR042269">
    <property type="entry name" value="Ser_carbopepase_S28_SKS"/>
</dbReference>
<keyword evidence="4" id="KW-0378">Hydrolase</keyword>
<proteinExistence type="inferred from homology"/>
<evidence type="ECO:0000256" key="6">
    <source>
        <dbReference type="SAM" id="SignalP"/>
    </source>
</evidence>
<dbReference type="PANTHER" id="PTHR11010:SF38">
    <property type="entry name" value="LYSOSOMAL PRO-X CARBOXYPEPTIDASE"/>
    <property type="match status" value="1"/>
</dbReference>
<evidence type="ECO:0000256" key="2">
    <source>
        <dbReference type="ARBA" id="ARBA00022670"/>
    </source>
</evidence>
<dbReference type="InterPro" id="IPR029058">
    <property type="entry name" value="AB_hydrolase_fold"/>
</dbReference>
<dbReference type="Gene3D" id="3.40.50.1820">
    <property type="entry name" value="alpha/beta hydrolase"/>
    <property type="match status" value="1"/>
</dbReference>
<evidence type="ECO:0000313" key="8">
    <source>
        <dbReference type="Proteomes" id="UP001314263"/>
    </source>
</evidence>
<evidence type="ECO:0000256" key="1">
    <source>
        <dbReference type="ARBA" id="ARBA00011079"/>
    </source>
</evidence>
<reference evidence="7 8" key="1">
    <citation type="submission" date="2023-10" db="EMBL/GenBank/DDBJ databases">
        <authorList>
            <person name="Maclean D."/>
            <person name="Macfadyen A."/>
        </authorList>
    </citation>
    <scope>NUCLEOTIDE SEQUENCE [LARGE SCALE GENOMIC DNA]</scope>
</reference>
<evidence type="ECO:0000256" key="4">
    <source>
        <dbReference type="ARBA" id="ARBA00022801"/>
    </source>
</evidence>
<dbReference type="SUPFAM" id="SSF53474">
    <property type="entry name" value="alpha/beta-Hydrolases"/>
    <property type="match status" value="2"/>
</dbReference>
<accession>A0AAV1I933</accession>
<evidence type="ECO:0008006" key="9">
    <source>
        <dbReference type="Google" id="ProtNLM"/>
    </source>
</evidence>
<dbReference type="Proteomes" id="UP001314263">
    <property type="component" value="Unassembled WGS sequence"/>
</dbReference>
<evidence type="ECO:0000313" key="7">
    <source>
        <dbReference type="EMBL" id="CAK0782805.1"/>
    </source>
</evidence>
<dbReference type="GO" id="GO:0006508">
    <property type="term" value="P:proteolysis"/>
    <property type="evidence" value="ECO:0007669"/>
    <property type="project" value="UniProtKB-KW"/>
</dbReference>
<keyword evidence="8" id="KW-1185">Reference proteome</keyword>
<protein>
    <recommendedName>
        <fullName evidence="9">Lysosomal Pro-X carboxypeptidase</fullName>
    </recommendedName>
</protein>
<dbReference type="InterPro" id="IPR008758">
    <property type="entry name" value="Peptidase_S28"/>
</dbReference>
<dbReference type="EMBL" id="CAUYUE010000007">
    <property type="protein sequence ID" value="CAK0782805.1"/>
    <property type="molecule type" value="Genomic_DNA"/>
</dbReference>
<keyword evidence="5" id="KW-0325">Glycoprotein</keyword>
<comment type="similarity">
    <text evidence="1">Belongs to the peptidase S28 family.</text>
</comment>
<dbReference type="AlphaFoldDB" id="A0AAV1I933"/>
<dbReference type="PANTHER" id="PTHR11010">
    <property type="entry name" value="PROTEASE S28 PRO-X CARBOXYPEPTIDASE-RELATED"/>
    <property type="match status" value="1"/>
</dbReference>
<dbReference type="Pfam" id="PF05577">
    <property type="entry name" value="Peptidase_S28"/>
    <property type="match status" value="1"/>
</dbReference>
<comment type="caution">
    <text evidence="7">The sequence shown here is derived from an EMBL/GenBank/DDBJ whole genome shotgun (WGS) entry which is preliminary data.</text>
</comment>
<keyword evidence="2" id="KW-0645">Protease</keyword>
<feature type="chain" id="PRO_5043976404" description="Lysosomal Pro-X carboxypeptidase" evidence="6">
    <location>
        <begin position="23"/>
        <end position="505"/>
    </location>
</feature>
<feature type="signal peptide" evidence="6">
    <location>
        <begin position="1"/>
        <end position="22"/>
    </location>
</feature>
<dbReference type="GO" id="GO:0008239">
    <property type="term" value="F:dipeptidyl-peptidase activity"/>
    <property type="evidence" value="ECO:0007669"/>
    <property type="project" value="TreeGrafter"/>
</dbReference>
<gene>
    <name evidence="7" type="ORF">CVIRNUC_006000</name>
</gene>
<evidence type="ECO:0000256" key="5">
    <source>
        <dbReference type="ARBA" id="ARBA00023180"/>
    </source>
</evidence>
<evidence type="ECO:0000256" key="3">
    <source>
        <dbReference type="ARBA" id="ARBA00022729"/>
    </source>
</evidence>
<name>A0AAV1I933_9CHLO</name>
<dbReference type="Gene3D" id="1.20.120.980">
    <property type="entry name" value="Serine carboxypeptidase S28, SKS domain"/>
    <property type="match status" value="1"/>
</dbReference>
<organism evidence="7 8">
    <name type="scientific">Coccomyxa viridis</name>
    <dbReference type="NCBI Taxonomy" id="1274662"/>
    <lineage>
        <taxon>Eukaryota</taxon>
        <taxon>Viridiplantae</taxon>
        <taxon>Chlorophyta</taxon>
        <taxon>core chlorophytes</taxon>
        <taxon>Trebouxiophyceae</taxon>
        <taxon>Trebouxiophyceae incertae sedis</taxon>
        <taxon>Coccomyxaceae</taxon>
        <taxon>Coccomyxa</taxon>
    </lineage>
</organism>
<dbReference type="GO" id="GO:0070008">
    <property type="term" value="F:serine-type exopeptidase activity"/>
    <property type="evidence" value="ECO:0007669"/>
    <property type="project" value="InterPro"/>
</dbReference>